<feature type="domain" description="M23ase beta-sheet core" evidence="3">
    <location>
        <begin position="287"/>
        <end position="384"/>
    </location>
</feature>
<dbReference type="InterPro" id="IPR050570">
    <property type="entry name" value="Cell_wall_metabolism_enzyme"/>
</dbReference>
<dbReference type="PANTHER" id="PTHR21666">
    <property type="entry name" value="PEPTIDASE-RELATED"/>
    <property type="match status" value="1"/>
</dbReference>
<gene>
    <name evidence="4" type="ORF">UFOPK1788_00600</name>
</gene>
<evidence type="ECO:0000256" key="1">
    <source>
        <dbReference type="ARBA" id="ARBA00022729"/>
    </source>
</evidence>
<evidence type="ECO:0000259" key="3">
    <source>
        <dbReference type="Pfam" id="PF01551"/>
    </source>
</evidence>
<name>A0A6J6FZR6_9ZZZZ</name>
<keyword evidence="1" id="KW-0732">Signal</keyword>
<keyword evidence="2" id="KW-0175">Coiled coil</keyword>
<organism evidence="4">
    <name type="scientific">freshwater metagenome</name>
    <dbReference type="NCBI Taxonomy" id="449393"/>
    <lineage>
        <taxon>unclassified sequences</taxon>
        <taxon>metagenomes</taxon>
        <taxon>ecological metagenomes</taxon>
    </lineage>
</organism>
<dbReference type="PANTHER" id="PTHR21666:SF289">
    <property type="entry name" value="L-ALA--D-GLU ENDOPEPTIDASE"/>
    <property type="match status" value="1"/>
</dbReference>
<dbReference type="InterPro" id="IPR016047">
    <property type="entry name" value="M23ase_b-sheet_dom"/>
</dbReference>
<proteinExistence type="predicted"/>
<dbReference type="InterPro" id="IPR011055">
    <property type="entry name" value="Dup_hybrid_motif"/>
</dbReference>
<evidence type="ECO:0000313" key="4">
    <source>
        <dbReference type="EMBL" id="CAB4592315.1"/>
    </source>
</evidence>
<dbReference type="Pfam" id="PF01551">
    <property type="entry name" value="Peptidase_M23"/>
    <property type="match status" value="1"/>
</dbReference>
<accession>A0A6J6FZR6</accession>
<dbReference type="AlphaFoldDB" id="A0A6J6FZR6"/>
<reference evidence="4" key="1">
    <citation type="submission" date="2020-05" db="EMBL/GenBank/DDBJ databases">
        <authorList>
            <person name="Chiriac C."/>
            <person name="Salcher M."/>
            <person name="Ghai R."/>
            <person name="Kavagutti S V."/>
        </authorList>
    </citation>
    <scope>NUCLEOTIDE SEQUENCE</scope>
</reference>
<protein>
    <submittedName>
        <fullName evidence="4">Unannotated protein</fullName>
    </submittedName>
</protein>
<dbReference type="Gene3D" id="2.70.70.10">
    <property type="entry name" value="Glucose Permease (Domain IIA)"/>
    <property type="match status" value="1"/>
</dbReference>
<feature type="coiled-coil region" evidence="2">
    <location>
        <begin position="44"/>
        <end position="113"/>
    </location>
</feature>
<feature type="coiled-coil region" evidence="2">
    <location>
        <begin position="203"/>
        <end position="230"/>
    </location>
</feature>
<sequence length="396" mass="41495">MRKFWVVAGAVIISLSLLAQPLVQAAYAVTYPSWTDVLNVRNNVTAKKKAIENLQAILAELTAKVDAAQAEAERLGAIFQEAQLAFDEAAYKADQLQAQADEAAKTATESRIRAGQFVSELARVGSINVSTSLLSNATGADDLLSRLGFASIIASQADGIYQVALQDENTAQSLTDQATVAKTIREELRIEAEAAFSAAQTAAEAAAAALQEQQDNQARLKAQLATLIENQVKTEAQYQEGLIVNGGSLGSDLPAGSISAQGWAKVSAGYISSGFGYRTHPIYGTVRFHAGVDLAPGCRAPIYAGFPGRVVYSGPNGTYGNYIRIDHGGGVTTGYAHIVDGGIGVSVGQNVSAGTRIALVGSTGASTGCHLHFEVRLNGVAVDPVPYLRDRGIRLG</sequence>
<dbReference type="SUPFAM" id="SSF51261">
    <property type="entry name" value="Duplicated hybrid motif"/>
    <property type="match status" value="1"/>
</dbReference>
<dbReference type="EMBL" id="CAEZUE010000063">
    <property type="protein sequence ID" value="CAB4592315.1"/>
    <property type="molecule type" value="Genomic_DNA"/>
</dbReference>
<evidence type="ECO:0000256" key="2">
    <source>
        <dbReference type="SAM" id="Coils"/>
    </source>
</evidence>
<dbReference type="GO" id="GO:0004222">
    <property type="term" value="F:metalloendopeptidase activity"/>
    <property type="evidence" value="ECO:0007669"/>
    <property type="project" value="TreeGrafter"/>
</dbReference>
<dbReference type="CDD" id="cd12797">
    <property type="entry name" value="M23_peptidase"/>
    <property type="match status" value="1"/>
</dbReference>